<dbReference type="InterPro" id="IPR036770">
    <property type="entry name" value="Ankyrin_rpt-contain_sf"/>
</dbReference>
<accession>B8C8K4</accession>
<dbReference type="Gene3D" id="1.25.40.20">
    <property type="entry name" value="Ankyrin repeat-containing domain"/>
    <property type="match status" value="1"/>
</dbReference>
<dbReference type="InParanoid" id="B8C8K4"/>
<dbReference type="Pfam" id="PF12796">
    <property type="entry name" value="Ank_2"/>
    <property type="match status" value="1"/>
</dbReference>
<dbReference type="KEGG" id="tps:THAPSDRAFT_263583"/>
<name>B8C8K4_THAPS</name>
<organism evidence="1 2">
    <name type="scientific">Thalassiosira pseudonana</name>
    <name type="common">Marine diatom</name>
    <name type="synonym">Cyclotella nana</name>
    <dbReference type="NCBI Taxonomy" id="35128"/>
    <lineage>
        <taxon>Eukaryota</taxon>
        <taxon>Sar</taxon>
        <taxon>Stramenopiles</taxon>
        <taxon>Ochrophyta</taxon>
        <taxon>Bacillariophyta</taxon>
        <taxon>Coscinodiscophyceae</taxon>
        <taxon>Thalassiosirophycidae</taxon>
        <taxon>Thalassiosirales</taxon>
        <taxon>Thalassiosiraceae</taxon>
        <taxon>Thalassiosira</taxon>
    </lineage>
</organism>
<dbReference type="GeneID" id="7448119"/>
<dbReference type="HOGENOM" id="CLU_2911276_0_0_1"/>
<evidence type="ECO:0000313" key="2">
    <source>
        <dbReference type="Proteomes" id="UP000001449"/>
    </source>
</evidence>
<dbReference type="PaxDb" id="35128-Thaps263583"/>
<dbReference type="EMBL" id="CM000645">
    <property type="protein sequence ID" value="EED90303.1"/>
    <property type="molecule type" value="Genomic_DNA"/>
</dbReference>
<dbReference type="SUPFAM" id="SSF48403">
    <property type="entry name" value="Ankyrin repeat"/>
    <property type="match status" value="1"/>
</dbReference>
<evidence type="ECO:0000313" key="1">
    <source>
        <dbReference type="EMBL" id="EED90303.1"/>
    </source>
</evidence>
<reference evidence="1 2" key="1">
    <citation type="journal article" date="2004" name="Science">
        <title>The genome of the diatom Thalassiosira pseudonana: ecology, evolution, and metabolism.</title>
        <authorList>
            <person name="Armbrust E.V."/>
            <person name="Berges J.A."/>
            <person name="Bowler C."/>
            <person name="Green B.R."/>
            <person name="Martinez D."/>
            <person name="Putnam N.H."/>
            <person name="Zhou S."/>
            <person name="Allen A.E."/>
            <person name="Apt K.E."/>
            <person name="Bechner M."/>
            <person name="Brzezinski M.A."/>
            <person name="Chaal B.K."/>
            <person name="Chiovitti A."/>
            <person name="Davis A.K."/>
            <person name="Demarest M.S."/>
            <person name="Detter J.C."/>
            <person name="Glavina T."/>
            <person name="Goodstein D."/>
            <person name="Hadi M.Z."/>
            <person name="Hellsten U."/>
            <person name="Hildebrand M."/>
            <person name="Jenkins B.D."/>
            <person name="Jurka J."/>
            <person name="Kapitonov V.V."/>
            <person name="Kroger N."/>
            <person name="Lau W.W."/>
            <person name="Lane T.W."/>
            <person name="Larimer F.W."/>
            <person name="Lippmeier J.C."/>
            <person name="Lucas S."/>
            <person name="Medina M."/>
            <person name="Montsant A."/>
            <person name="Obornik M."/>
            <person name="Parker M.S."/>
            <person name="Palenik B."/>
            <person name="Pazour G.J."/>
            <person name="Richardson P.M."/>
            <person name="Rynearson T.A."/>
            <person name="Saito M.A."/>
            <person name="Schwartz D.C."/>
            <person name="Thamatrakoln K."/>
            <person name="Valentin K."/>
            <person name="Vardi A."/>
            <person name="Wilkerson F.P."/>
            <person name="Rokhsar D.S."/>
        </authorList>
    </citation>
    <scope>NUCLEOTIDE SEQUENCE [LARGE SCALE GENOMIC DNA]</scope>
    <source>
        <strain evidence="1 2">CCMP1335</strain>
    </source>
</reference>
<dbReference type="RefSeq" id="XP_002292328.1">
    <property type="nucleotide sequence ID" value="XM_002292292.1"/>
</dbReference>
<feature type="non-terminal residue" evidence="1">
    <location>
        <position position="1"/>
    </location>
</feature>
<dbReference type="Proteomes" id="UP000001449">
    <property type="component" value="Chromosome 9"/>
</dbReference>
<gene>
    <name evidence="1" type="ORF">THAPSDRAFT_263583</name>
</gene>
<dbReference type="InterPro" id="IPR002110">
    <property type="entry name" value="Ankyrin_rpt"/>
</dbReference>
<sequence>QNCLHVASRWGHFDTCRWLTSEVNINPQSLDQNGKTALDLAKDGGHKKVVELLRSWIERNEAS</sequence>
<reference evidence="1 2" key="2">
    <citation type="journal article" date="2008" name="Nature">
        <title>The Phaeodactylum genome reveals the evolutionary history of diatom genomes.</title>
        <authorList>
            <person name="Bowler C."/>
            <person name="Allen A.E."/>
            <person name="Badger J.H."/>
            <person name="Grimwood J."/>
            <person name="Jabbari K."/>
            <person name="Kuo A."/>
            <person name="Maheswari U."/>
            <person name="Martens C."/>
            <person name="Maumus F."/>
            <person name="Otillar R.P."/>
            <person name="Rayko E."/>
            <person name="Salamov A."/>
            <person name="Vandepoele K."/>
            <person name="Beszteri B."/>
            <person name="Gruber A."/>
            <person name="Heijde M."/>
            <person name="Katinka M."/>
            <person name="Mock T."/>
            <person name="Valentin K."/>
            <person name="Verret F."/>
            <person name="Berges J.A."/>
            <person name="Brownlee C."/>
            <person name="Cadoret J.P."/>
            <person name="Chiovitti A."/>
            <person name="Choi C.J."/>
            <person name="Coesel S."/>
            <person name="De Martino A."/>
            <person name="Detter J.C."/>
            <person name="Durkin C."/>
            <person name="Falciatore A."/>
            <person name="Fournet J."/>
            <person name="Haruta M."/>
            <person name="Huysman M.J."/>
            <person name="Jenkins B.D."/>
            <person name="Jiroutova K."/>
            <person name="Jorgensen R.E."/>
            <person name="Joubert Y."/>
            <person name="Kaplan A."/>
            <person name="Kroger N."/>
            <person name="Kroth P.G."/>
            <person name="La Roche J."/>
            <person name="Lindquist E."/>
            <person name="Lommer M."/>
            <person name="Martin-Jezequel V."/>
            <person name="Lopez P.J."/>
            <person name="Lucas S."/>
            <person name="Mangogna M."/>
            <person name="McGinnis K."/>
            <person name="Medlin L.K."/>
            <person name="Montsant A."/>
            <person name="Oudot-Le Secq M.P."/>
            <person name="Napoli C."/>
            <person name="Obornik M."/>
            <person name="Parker M.S."/>
            <person name="Petit J.L."/>
            <person name="Porcel B.M."/>
            <person name="Poulsen N."/>
            <person name="Robison M."/>
            <person name="Rychlewski L."/>
            <person name="Rynearson T.A."/>
            <person name="Schmutz J."/>
            <person name="Shapiro H."/>
            <person name="Siaut M."/>
            <person name="Stanley M."/>
            <person name="Sussman M.R."/>
            <person name="Taylor A.R."/>
            <person name="Vardi A."/>
            <person name="von Dassow P."/>
            <person name="Vyverman W."/>
            <person name="Willis A."/>
            <person name="Wyrwicz L.S."/>
            <person name="Rokhsar D.S."/>
            <person name="Weissenbach J."/>
            <person name="Armbrust E.V."/>
            <person name="Green B.R."/>
            <person name="Van de Peer Y."/>
            <person name="Grigoriev I.V."/>
        </authorList>
    </citation>
    <scope>NUCLEOTIDE SEQUENCE [LARGE SCALE GENOMIC DNA]</scope>
    <source>
        <strain evidence="1 2">CCMP1335</strain>
    </source>
</reference>
<protein>
    <submittedName>
        <fullName evidence="1">Ankyrin domain-containing protein</fullName>
    </submittedName>
</protein>
<keyword evidence="2" id="KW-1185">Reference proteome</keyword>
<dbReference type="AlphaFoldDB" id="B8C8K4"/>
<feature type="non-terminal residue" evidence="1">
    <location>
        <position position="63"/>
    </location>
</feature>
<proteinExistence type="predicted"/>